<dbReference type="InterPro" id="IPR037197">
    <property type="entry name" value="WWE_dom_sf"/>
</dbReference>
<gene>
    <name evidence="2" type="ORF">EVOR1521_LOCUS21805</name>
</gene>
<evidence type="ECO:0000313" key="3">
    <source>
        <dbReference type="Proteomes" id="UP001178507"/>
    </source>
</evidence>
<dbReference type="PROSITE" id="PS50918">
    <property type="entry name" value="WWE"/>
    <property type="match status" value="1"/>
</dbReference>
<dbReference type="Gene3D" id="3.30.720.50">
    <property type="match status" value="1"/>
</dbReference>
<name>A0AA36J1H1_9DINO</name>
<comment type="caution">
    <text evidence="2">The sequence shown here is derived from an EMBL/GenBank/DDBJ whole genome shotgun (WGS) entry which is preliminary data.</text>
</comment>
<keyword evidence="3" id="KW-1185">Reference proteome</keyword>
<proteinExistence type="predicted"/>
<dbReference type="AlphaFoldDB" id="A0AA36J1H1"/>
<evidence type="ECO:0000313" key="2">
    <source>
        <dbReference type="EMBL" id="CAJ1397877.1"/>
    </source>
</evidence>
<sequence length="77" mass="8726">MSGAVWSWSTGGHSRPYDAEVSRLIEEGFCKNQQEVRIRLWTGAGHESYRVNFHKMRASVTVTSGGLRSALRCSRPW</sequence>
<evidence type="ECO:0000259" key="1">
    <source>
        <dbReference type="PROSITE" id="PS50918"/>
    </source>
</evidence>
<dbReference type="Proteomes" id="UP001178507">
    <property type="component" value="Unassembled WGS sequence"/>
</dbReference>
<feature type="domain" description="WWE" evidence="1">
    <location>
        <begin position="1"/>
        <end position="72"/>
    </location>
</feature>
<dbReference type="Pfam" id="PF02825">
    <property type="entry name" value="WWE"/>
    <property type="match status" value="1"/>
</dbReference>
<organism evidence="2 3">
    <name type="scientific">Effrenium voratum</name>
    <dbReference type="NCBI Taxonomy" id="2562239"/>
    <lineage>
        <taxon>Eukaryota</taxon>
        <taxon>Sar</taxon>
        <taxon>Alveolata</taxon>
        <taxon>Dinophyceae</taxon>
        <taxon>Suessiales</taxon>
        <taxon>Symbiodiniaceae</taxon>
        <taxon>Effrenium</taxon>
    </lineage>
</organism>
<reference evidence="2" key="1">
    <citation type="submission" date="2023-08" db="EMBL/GenBank/DDBJ databases">
        <authorList>
            <person name="Chen Y."/>
            <person name="Shah S."/>
            <person name="Dougan E. K."/>
            <person name="Thang M."/>
            <person name="Chan C."/>
        </authorList>
    </citation>
    <scope>NUCLEOTIDE SEQUENCE</scope>
</reference>
<dbReference type="EMBL" id="CAUJNA010003282">
    <property type="protein sequence ID" value="CAJ1397877.1"/>
    <property type="molecule type" value="Genomic_DNA"/>
</dbReference>
<accession>A0AA36J1H1</accession>
<protein>
    <recommendedName>
        <fullName evidence="1">WWE domain-containing protein</fullName>
    </recommendedName>
</protein>
<dbReference type="InterPro" id="IPR004170">
    <property type="entry name" value="WWE_dom"/>
</dbReference>
<dbReference type="SUPFAM" id="SSF117839">
    <property type="entry name" value="WWE domain"/>
    <property type="match status" value="1"/>
</dbReference>